<reference evidence="1" key="2">
    <citation type="submission" date="2025-09" db="UniProtKB">
        <authorList>
            <consortium name="Ensembl"/>
        </authorList>
    </citation>
    <scope>IDENTIFICATION</scope>
</reference>
<dbReference type="AlphaFoldDB" id="A0A8C8RWT7"/>
<evidence type="ECO:0000313" key="1">
    <source>
        <dbReference type="Ensembl" id="ENSPCEP00000010861.1"/>
    </source>
</evidence>
<accession>A0A8C8RWT7</accession>
<name>A0A8C8RWT7_9SAUR</name>
<dbReference type="Proteomes" id="UP000694393">
    <property type="component" value="Unplaced"/>
</dbReference>
<keyword evidence="2" id="KW-1185">Reference proteome</keyword>
<reference evidence="1" key="1">
    <citation type="submission" date="2025-08" db="UniProtKB">
        <authorList>
            <consortium name="Ensembl"/>
        </authorList>
    </citation>
    <scope>IDENTIFICATION</scope>
</reference>
<protein>
    <submittedName>
        <fullName evidence="1">Uncharacterized protein</fullName>
    </submittedName>
</protein>
<organism evidence="1 2">
    <name type="scientific">Pelusios castaneus</name>
    <name type="common">West African mud turtle</name>
    <dbReference type="NCBI Taxonomy" id="367368"/>
    <lineage>
        <taxon>Eukaryota</taxon>
        <taxon>Metazoa</taxon>
        <taxon>Chordata</taxon>
        <taxon>Craniata</taxon>
        <taxon>Vertebrata</taxon>
        <taxon>Euteleostomi</taxon>
        <taxon>Archelosauria</taxon>
        <taxon>Testudinata</taxon>
        <taxon>Testudines</taxon>
        <taxon>Pleurodira</taxon>
        <taxon>Pelomedusidae</taxon>
        <taxon>Pelusios</taxon>
    </lineage>
</organism>
<sequence>MRKSLKFCFGPRRPRLWLFVKHRSFPCLHKQIPLEDLLGALRRAARVFCCLFLQLLLATFEGQLFSLIQPQLQVFDGLLHVLLHPLQVGTGVLLLLQLLRHHSRLPAREKNNSCLPEPANPLHPGTGLELRIHHPQMVALGLLHLLILLCKFPLKICLDLVKLQLGPQDLPLLVLQGGLGRKESSEERKKERKKG</sequence>
<evidence type="ECO:0000313" key="2">
    <source>
        <dbReference type="Proteomes" id="UP000694393"/>
    </source>
</evidence>
<proteinExistence type="predicted"/>
<dbReference type="Ensembl" id="ENSPCET00000011219.1">
    <property type="protein sequence ID" value="ENSPCEP00000010861.1"/>
    <property type="gene ID" value="ENSPCEG00000008594.1"/>
</dbReference>